<accession>A0A6G1L9Q5</accession>
<feature type="transmembrane region" description="Helical" evidence="9">
    <location>
        <begin position="190"/>
        <end position="209"/>
    </location>
</feature>
<organism evidence="11 12">
    <name type="scientific">Teratosphaeria nubilosa</name>
    <dbReference type="NCBI Taxonomy" id="161662"/>
    <lineage>
        <taxon>Eukaryota</taxon>
        <taxon>Fungi</taxon>
        <taxon>Dikarya</taxon>
        <taxon>Ascomycota</taxon>
        <taxon>Pezizomycotina</taxon>
        <taxon>Dothideomycetes</taxon>
        <taxon>Dothideomycetidae</taxon>
        <taxon>Mycosphaerellales</taxon>
        <taxon>Teratosphaeriaceae</taxon>
        <taxon>Teratosphaeria</taxon>
    </lineage>
</organism>
<evidence type="ECO:0000313" key="12">
    <source>
        <dbReference type="Proteomes" id="UP000799436"/>
    </source>
</evidence>
<dbReference type="AlphaFoldDB" id="A0A6G1L9Q5"/>
<keyword evidence="6 9" id="KW-1133">Transmembrane helix</keyword>
<feature type="transmembrane region" description="Helical" evidence="9">
    <location>
        <begin position="159"/>
        <end position="178"/>
    </location>
</feature>
<feature type="transmembrane region" description="Helical" evidence="9">
    <location>
        <begin position="302"/>
        <end position="323"/>
    </location>
</feature>
<keyword evidence="4 9" id="KW-0812">Transmembrane</keyword>
<dbReference type="GO" id="GO:0015171">
    <property type="term" value="F:amino acid transmembrane transporter activity"/>
    <property type="evidence" value="ECO:0007669"/>
    <property type="project" value="TreeGrafter"/>
</dbReference>
<dbReference type="PROSITE" id="PS00218">
    <property type="entry name" value="AMINO_ACID_PERMEASE_1"/>
    <property type="match status" value="1"/>
</dbReference>
<dbReference type="InterPro" id="IPR004840">
    <property type="entry name" value="Amino_acid_permease_CS"/>
</dbReference>
<dbReference type="Gene3D" id="1.20.1740.10">
    <property type="entry name" value="Amino acid/polyamine transporter I"/>
    <property type="match status" value="1"/>
</dbReference>
<feature type="transmembrane region" description="Helical" evidence="9">
    <location>
        <begin position="215"/>
        <end position="235"/>
    </location>
</feature>
<evidence type="ECO:0000256" key="4">
    <source>
        <dbReference type="ARBA" id="ARBA00022692"/>
    </source>
</evidence>
<dbReference type="FunFam" id="1.20.1740.10:FF:000017">
    <property type="entry name" value="Amino acid permease"/>
    <property type="match status" value="1"/>
</dbReference>
<protein>
    <submittedName>
        <fullName evidence="11">Amino acid permease</fullName>
    </submittedName>
</protein>
<feature type="transmembrane region" description="Helical" evidence="9">
    <location>
        <begin position="428"/>
        <end position="452"/>
    </location>
</feature>
<dbReference type="Pfam" id="PF00324">
    <property type="entry name" value="AA_permease"/>
    <property type="match status" value="1"/>
</dbReference>
<keyword evidence="12" id="KW-1185">Reference proteome</keyword>
<comment type="subcellular location">
    <subcellularLocation>
        <location evidence="1">Cell membrane</location>
        <topology evidence="1">Multi-pass membrane protein</topology>
    </subcellularLocation>
</comment>
<feature type="transmembrane region" description="Helical" evidence="9">
    <location>
        <begin position="106"/>
        <end position="123"/>
    </location>
</feature>
<dbReference type="Proteomes" id="UP000799436">
    <property type="component" value="Unassembled WGS sequence"/>
</dbReference>
<feature type="transmembrane region" description="Helical" evidence="9">
    <location>
        <begin position="473"/>
        <end position="495"/>
    </location>
</feature>
<evidence type="ECO:0000256" key="6">
    <source>
        <dbReference type="ARBA" id="ARBA00022989"/>
    </source>
</evidence>
<evidence type="ECO:0000256" key="5">
    <source>
        <dbReference type="ARBA" id="ARBA00022970"/>
    </source>
</evidence>
<dbReference type="GO" id="GO:0005886">
    <property type="term" value="C:plasma membrane"/>
    <property type="evidence" value="ECO:0007669"/>
    <property type="project" value="UniProtKB-SubCell"/>
</dbReference>
<feature type="transmembrane region" description="Helical" evidence="9">
    <location>
        <begin position="404"/>
        <end position="422"/>
    </location>
</feature>
<evidence type="ECO:0000313" key="11">
    <source>
        <dbReference type="EMBL" id="KAF2769322.1"/>
    </source>
</evidence>
<evidence type="ECO:0000256" key="3">
    <source>
        <dbReference type="ARBA" id="ARBA00022475"/>
    </source>
</evidence>
<feature type="transmembrane region" description="Helical" evidence="9">
    <location>
        <begin position="343"/>
        <end position="369"/>
    </location>
</feature>
<dbReference type="InterPro" id="IPR004841">
    <property type="entry name" value="AA-permease/SLC12A_dom"/>
</dbReference>
<evidence type="ECO:0000256" key="1">
    <source>
        <dbReference type="ARBA" id="ARBA00004651"/>
    </source>
</evidence>
<evidence type="ECO:0000256" key="9">
    <source>
        <dbReference type="SAM" id="Phobius"/>
    </source>
</evidence>
<dbReference type="NCBIfam" id="TIGR00913">
    <property type="entry name" value="2A0310"/>
    <property type="match status" value="1"/>
</dbReference>
<dbReference type="PIRSF" id="PIRSF006060">
    <property type="entry name" value="AA_transporter"/>
    <property type="match status" value="1"/>
</dbReference>
<dbReference type="InterPro" id="IPR050524">
    <property type="entry name" value="APC_YAT"/>
</dbReference>
<proteinExistence type="predicted"/>
<gene>
    <name evidence="11" type="ORF">EJ03DRAFT_272622</name>
</gene>
<feature type="transmembrane region" description="Helical" evidence="9">
    <location>
        <begin position="81"/>
        <end position="100"/>
    </location>
</feature>
<evidence type="ECO:0000259" key="10">
    <source>
        <dbReference type="Pfam" id="PF00324"/>
    </source>
</evidence>
<keyword evidence="2" id="KW-0813">Transport</keyword>
<keyword evidence="7 9" id="KW-0472">Membrane</keyword>
<dbReference type="PANTHER" id="PTHR43341">
    <property type="entry name" value="AMINO ACID PERMEASE"/>
    <property type="match status" value="1"/>
</dbReference>
<dbReference type="EMBL" id="ML995835">
    <property type="protein sequence ID" value="KAF2769322.1"/>
    <property type="molecule type" value="Genomic_DNA"/>
</dbReference>
<feature type="region of interest" description="Disordered" evidence="8">
    <location>
        <begin position="1"/>
        <end position="20"/>
    </location>
</feature>
<keyword evidence="5" id="KW-0029">Amino-acid transport</keyword>
<feature type="transmembrane region" description="Helical" evidence="9">
    <location>
        <begin position="515"/>
        <end position="532"/>
    </location>
</feature>
<dbReference type="InterPro" id="IPR004762">
    <property type="entry name" value="Amino_acid_permease_fungi"/>
</dbReference>
<feature type="domain" description="Amino acid permease/ SLC12A" evidence="10">
    <location>
        <begin position="78"/>
        <end position="542"/>
    </location>
</feature>
<dbReference type="PANTHER" id="PTHR43341:SF1">
    <property type="entry name" value="GENERAL AMINO-ACID PERMEASE GAP1"/>
    <property type="match status" value="1"/>
</dbReference>
<evidence type="ECO:0000256" key="8">
    <source>
        <dbReference type="SAM" id="MobiDB-lite"/>
    </source>
</evidence>
<reference evidence="11" key="1">
    <citation type="journal article" date="2020" name="Stud. Mycol.">
        <title>101 Dothideomycetes genomes: a test case for predicting lifestyles and emergence of pathogens.</title>
        <authorList>
            <person name="Haridas S."/>
            <person name="Albert R."/>
            <person name="Binder M."/>
            <person name="Bloem J."/>
            <person name="Labutti K."/>
            <person name="Salamov A."/>
            <person name="Andreopoulos B."/>
            <person name="Baker S."/>
            <person name="Barry K."/>
            <person name="Bills G."/>
            <person name="Bluhm B."/>
            <person name="Cannon C."/>
            <person name="Castanera R."/>
            <person name="Culley D."/>
            <person name="Daum C."/>
            <person name="Ezra D."/>
            <person name="Gonzalez J."/>
            <person name="Henrissat B."/>
            <person name="Kuo A."/>
            <person name="Liang C."/>
            <person name="Lipzen A."/>
            <person name="Lutzoni F."/>
            <person name="Magnuson J."/>
            <person name="Mondo S."/>
            <person name="Nolan M."/>
            <person name="Ohm R."/>
            <person name="Pangilinan J."/>
            <person name="Park H.-J."/>
            <person name="Ramirez L."/>
            <person name="Alfaro M."/>
            <person name="Sun H."/>
            <person name="Tritt A."/>
            <person name="Yoshinaga Y."/>
            <person name="Zwiers L.-H."/>
            <person name="Turgeon B."/>
            <person name="Goodwin S."/>
            <person name="Spatafora J."/>
            <person name="Crous P."/>
            <person name="Grigoriev I."/>
        </authorList>
    </citation>
    <scope>NUCLEOTIDE SEQUENCE</scope>
    <source>
        <strain evidence="11">CBS 116005</strain>
    </source>
</reference>
<evidence type="ECO:0000256" key="7">
    <source>
        <dbReference type="ARBA" id="ARBA00023136"/>
    </source>
</evidence>
<evidence type="ECO:0000256" key="2">
    <source>
        <dbReference type="ARBA" id="ARBA00022448"/>
    </source>
</evidence>
<keyword evidence="3" id="KW-1003">Cell membrane</keyword>
<sequence length="582" mass="63024">MNLDYSPESSTSFSPEYGHQEEHRAAWTRRCIDSFKRDPNAHATPKGAVGADGRVFDVEGAAEATANSPLQRHLKGRHLQMIAIGGSIGTGLFVSSGSALANGGPASLLIAFILIGVMMYCTVHALGEMAVLFPVAGSFSAYSTRFLDPAWGFAMGWNYALQWLVVLPLEIVAATLTINYWSNGRINNDAWVAIFLVLIIVINLFGVKGYGEAEFFFAIVKVLAVVGFIILGIILDCGGGPRGDYIGGQYWQNPGAFNHGFKGLCSVFVTAAFAFAGTELVGLAAAETANPRKSLPTAVKQVFWRITLFYIVSLTLVGLLVPYTDKHLLNASSSVDITASPFVIAIENAGISGLPSVFNVVIMIAVLSVGNSSIYGSSRTLAALADQNQAPKILGYIDRKGRPIVAIGIASALGLLAFFAGSNVEGDAFNWMLALSGLSSVFTWGSICLAHIRFRRAWKLQGHTLDELAFRSQAGVVGSWVGFILNVLVLIAQFWTGAWPIGYADDTAGEQTEAFFEAYLAAPVVILFYIVYKIWKKTGFVRAHNMDLHTGIRDLNVAELIEEEKAERAAWPRWKKGYKFFC</sequence>
<name>A0A6G1L9Q5_9PEZI</name>
<dbReference type="OrthoDB" id="3900342at2759"/>